<dbReference type="PATRIC" id="fig|935700.4.peg.2814"/>
<evidence type="ECO:0000313" key="7">
    <source>
        <dbReference type="EMBL" id="KIT15473.1"/>
    </source>
</evidence>
<dbReference type="Pfam" id="PF02646">
    <property type="entry name" value="RmuC"/>
    <property type="match status" value="1"/>
</dbReference>
<dbReference type="OrthoDB" id="370725at2"/>
<dbReference type="InterPro" id="IPR003798">
    <property type="entry name" value="DNA_recombination_RmuC"/>
</dbReference>
<evidence type="ECO:0000256" key="4">
    <source>
        <dbReference type="ARBA" id="ARBA00023054"/>
    </source>
</evidence>
<keyword evidence="6" id="KW-1133">Transmembrane helix</keyword>
<protein>
    <recommendedName>
        <fullName evidence="3">DNA recombination protein RmuC homolog</fullName>
    </recommendedName>
</protein>
<keyword evidence="6" id="KW-0812">Transmembrane</keyword>
<gene>
    <name evidence="7" type="ORF">jaqu_27200</name>
</gene>
<evidence type="ECO:0000256" key="6">
    <source>
        <dbReference type="SAM" id="Phobius"/>
    </source>
</evidence>
<proteinExistence type="inferred from homology"/>
<reference evidence="7 8" key="1">
    <citation type="submission" date="2015-02" db="EMBL/GenBank/DDBJ databases">
        <title>Genome Sequence of Jannaschia aquimarina DSM28248, a member of the Roseobacter clade.</title>
        <authorList>
            <person name="Voget S."/>
            <person name="Daniel R."/>
        </authorList>
    </citation>
    <scope>NUCLEOTIDE SEQUENCE [LARGE SCALE GENOMIC DNA]</scope>
    <source>
        <strain evidence="7 8">GSW-M26</strain>
    </source>
</reference>
<comment type="function">
    <text evidence="1">Involved in DNA recombination.</text>
</comment>
<evidence type="ECO:0000256" key="3">
    <source>
        <dbReference type="ARBA" id="ARBA00021840"/>
    </source>
</evidence>
<name>A0A0D1D645_9RHOB</name>
<dbReference type="AlphaFoldDB" id="A0A0D1D645"/>
<dbReference type="PANTHER" id="PTHR30563:SF0">
    <property type="entry name" value="DNA RECOMBINATION PROTEIN RMUC"/>
    <property type="match status" value="1"/>
</dbReference>
<keyword evidence="4" id="KW-0175">Coiled coil</keyword>
<dbReference type="GO" id="GO:0006310">
    <property type="term" value="P:DNA recombination"/>
    <property type="evidence" value="ECO:0007669"/>
    <property type="project" value="UniProtKB-KW"/>
</dbReference>
<keyword evidence="8" id="KW-1185">Reference proteome</keyword>
<dbReference type="Proteomes" id="UP000032232">
    <property type="component" value="Unassembled WGS sequence"/>
</dbReference>
<dbReference type="EMBL" id="JYFE01000049">
    <property type="protein sequence ID" value="KIT15473.1"/>
    <property type="molecule type" value="Genomic_DNA"/>
</dbReference>
<evidence type="ECO:0000256" key="5">
    <source>
        <dbReference type="ARBA" id="ARBA00023172"/>
    </source>
</evidence>
<dbReference type="PANTHER" id="PTHR30563">
    <property type="entry name" value="DNA RECOMBINATION PROTEIN RMUC"/>
    <property type="match status" value="1"/>
</dbReference>
<evidence type="ECO:0000256" key="1">
    <source>
        <dbReference type="ARBA" id="ARBA00003416"/>
    </source>
</evidence>
<dbReference type="STRING" id="935700.jaqu_27200"/>
<organism evidence="7 8">
    <name type="scientific">Jannaschia aquimarina</name>
    <dbReference type="NCBI Taxonomy" id="935700"/>
    <lineage>
        <taxon>Bacteria</taxon>
        <taxon>Pseudomonadati</taxon>
        <taxon>Pseudomonadota</taxon>
        <taxon>Alphaproteobacteria</taxon>
        <taxon>Rhodobacterales</taxon>
        <taxon>Roseobacteraceae</taxon>
        <taxon>Jannaschia</taxon>
    </lineage>
</organism>
<sequence>MSVEGPIIWLIAALSATICVLLILLLRPRRDPLAARTHRTLGALHERLARIDAAQTRIETLSADVLGLQDILSNKQARGAFGEIQLRDIVGRALPPDAVSWQATLRNGRRPDCLIHLPDAPMVVDAKFPLESFEALAADPSEANARAFRSAIRTHLRAIHERYLIPGETAEAALMFLPSEAIFAELHAHHGVVVREGFDLGVFTVSPTTCMAVVNTLRAVLRDHRMRDAARDLRRHLGLLQQDVALVVEWTAKLVAHMDQARRDLDGIATASERLAGRAARLETMEIEADRPVPRVIRRASV</sequence>
<feature type="transmembrane region" description="Helical" evidence="6">
    <location>
        <begin position="6"/>
        <end position="26"/>
    </location>
</feature>
<evidence type="ECO:0000256" key="2">
    <source>
        <dbReference type="ARBA" id="ARBA00009840"/>
    </source>
</evidence>
<comment type="similarity">
    <text evidence="2">Belongs to the RmuC family.</text>
</comment>
<dbReference type="RefSeq" id="WP_052500970.1">
    <property type="nucleotide sequence ID" value="NZ_FZPF01000012.1"/>
</dbReference>
<keyword evidence="6" id="KW-0472">Membrane</keyword>
<evidence type="ECO:0000313" key="8">
    <source>
        <dbReference type="Proteomes" id="UP000032232"/>
    </source>
</evidence>
<comment type="caution">
    <text evidence="7">The sequence shown here is derived from an EMBL/GenBank/DDBJ whole genome shotgun (WGS) entry which is preliminary data.</text>
</comment>
<accession>A0A0D1D645</accession>
<keyword evidence="5" id="KW-0233">DNA recombination</keyword>